<organism evidence="2 3">
    <name type="scientific">Chloroflexus aurantiacus (strain ATCC 29366 / DSM 635 / J-10-fl)</name>
    <dbReference type="NCBI Taxonomy" id="324602"/>
    <lineage>
        <taxon>Bacteria</taxon>
        <taxon>Bacillati</taxon>
        <taxon>Chloroflexota</taxon>
        <taxon>Chloroflexia</taxon>
        <taxon>Chloroflexales</taxon>
        <taxon>Chloroflexineae</taxon>
        <taxon>Chloroflexaceae</taxon>
        <taxon>Chloroflexus</taxon>
    </lineage>
</organism>
<dbReference type="InterPro" id="IPR029044">
    <property type="entry name" value="Nucleotide-diphossugar_trans"/>
</dbReference>
<feature type="domain" description="Glycosyltransferase 2-like" evidence="1">
    <location>
        <begin position="13"/>
        <end position="175"/>
    </location>
</feature>
<protein>
    <submittedName>
        <fullName evidence="2">Glycosyl transferase family 2</fullName>
    </submittedName>
</protein>
<dbReference type="STRING" id="324602.Caur_1318"/>
<keyword evidence="3" id="KW-1185">Reference proteome</keyword>
<dbReference type="EMBL" id="CP000909">
    <property type="protein sequence ID" value="ABY34546.1"/>
    <property type="molecule type" value="Genomic_DNA"/>
</dbReference>
<accession>A9W9R0</accession>
<evidence type="ECO:0000313" key="2">
    <source>
        <dbReference type="EMBL" id="ABY34546.1"/>
    </source>
</evidence>
<dbReference type="CDD" id="cd04179">
    <property type="entry name" value="DPM_DPG-synthase_like"/>
    <property type="match status" value="1"/>
</dbReference>
<dbReference type="InterPro" id="IPR050256">
    <property type="entry name" value="Glycosyltransferase_2"/>
</dbReference>
<dbReference type="PANTHER" id="PTHR48090:SF7">
    <property type="entry name" value="RFBJ PROTEIN"/>
    <property type="match status" value="1"/>
</dbReference>
<keyword evidence="2" id="KW-0808">Transferase</keyword>
<dbReference type="InterPro" id="IPR001173">
    <property type="entry name" value="Glyco_trans_2-like"/>
</dbReference>
<name>A9W9R0_CHLAA</name>
<dbReference type="Gene3D" id="3.90.550.10">
    <property type="entry name" value="Spore Coat Polysaccharide Biosynthesis Protein SpsA, Chain A"/>
    <property type="match status" value="1"/>
</dbReference>
<dbReference type="InParanoid" id="A9W9R0"/>
<dbReference type="SUPFAM" id="SSF53448">
    <property type="entry name" value="Nucleotide-diphospho-sugar transferases"/>
    <property type="match status" value="1"/>
</dbReference>
<dbReference type="Pfam" id="PF00535">
    <property type="entry name" value="Glycos_transf_2"/>
    <property type="match status" value="1"/>
</dbReference>
<dbReference type="Proteomes" id="UP000002008">
    <property type="component" value="Chromosome"/>
</dbReference>
<reference evidence="3" key="1">
    <citation type="journal article" date="2011" name="BMC Genomics">
        <title>Complete genome sequence of the filamentous anoxygenic phototrophic bacterium Chloroflexus aurantiacus.</title>
        <authorList>
            <person name="Tang K.H."/>
            <person name="Barry K."/>
            <person name="Chertkov O."/>
            <person name="Dalin E."/>
            <person name="Han C.S."/>
            <person name="Hauser L.J."/>
            <person name="Honchak B.M."/>
            <person name="Karbach L.E."/>
            <person name="Land M.L."/>
            <person name="Lapidus A."/>
            <person name="Larimer F.W."/>
            <person name="Mikhailova N."/>
            <person name="Pitluck S."/>
            <person name="Pierson B.K."/>
            <person name="Blankenship R.E."/>
        </authorList>
    </citation>
    <scope>NUCLEOTIDE SEQUENCE [LARGE SCALE GENOMIC DNA]</scope>
    <source>
        <strain evidence="3">ATCC 29366 / DSM 635 / J-10-fl</strain>
    </source>
</reference>
<dbReference type="eggNOG" id="COG1215">
    <property type="taxonomic scope" value="Bacteria"/>
</dbReference>
<dbReference type="KEGG" id="cau:Caur_1318"/>
<gene>
    <name evidence="2" type="ordered locus">Caur_1318</name>
</gene>
<evidence type="ECO:0000313" key="3">
    <source>
        <dbReference type="Proteomes" id="UP000002008"/>
    </source>
</evidence>
<dbReference type="PATRIC" id="fig|324602.8.peg.1508"/>
<sequence>MNHHLPMKRPLLSVIIPCYNEAATLPLILNQVEAVNLDKEIIIVDDHSTDETPAILEELRRSRPHITVIRHPHNRGKGAAVRSGLAHARGEITIVQDADLEYDPQDYYELVKPIASGRVDVVFGSRFLGRHTGMYFWNALGNKFLTFLTNFLFNCWISDMETCYKVVRTDILRDLRLESDDFRIEPEIAAKVLRRGYRIYEVPVSYLGRTYEEGKKMKPIQGFYAIFALFKYRFWW</sequence>
<dbReference type="PANTHER" id="PTHR48090">
    <property type="entry name" value="UNDECAPRENYL-PHOSPHATE 4-DEOXY-4-FORMAMIDO-L-ARABINOSE TRANSFERASE-RELATED"/>
    <property type="match status" value="1"/>
</dbReference>
<proteinExistence type="predicted"/>
<dbReference type="EnsemblBacteria" id="ABY34546">
    <property type="protein sequence ID" value="ABY34546"/>
    <property type="gene ID" value="Caur_1318"/>
</dbReference>
<dbReference type="HOGENOM" id="CLU_033536_7_1_0"/>
<dbReference type="GO" id="GO:0016740">
    <property type="term" value="F:transferase activity"/>
    <property type="evidence" value="ECO:0007669"/>
    <property type="project" value="UniProtKB-KW"/>
</dbReference>
<evidence type="ECO:0000259" key="1">
    <source>
        <dbReference type="Pfam" id="PF00535"/>
    </source>
</evidence>
<dbReference type="AlphaFoldDB" id="A9W9R0"/>
<dbReference type="CAZy" id="GT2">
    <property type="family name" value="Glycosyltransferase Family 2"/>
</dbReference>